<comment type="pathway">
    <text evidence="2">Glycolipid biosynthesis; glycosylphosphatidylinositol-anchor biosynthesis.</text>
</comment>
<feature type="transmembrane region" description="Helical" evidence="11">
    <location>
        <begin position="564"/>
        <end position="584"/>
    </location>
</feature>
<keyword evidence="6" id="KW-0256">Endoplasmic reticulum</keyword>
<evidence type="ECO:0000256" key="8">
    <source>
        <dbReference type="ARBA" id="ARBA00023136"/>
    </source>
</evidence>
<dbReference type="Pfam" id="PF10510">
    <property type="entry name" value="PIG-S"/>
    <property type="match status" value="1"/>
</dbReference>
<comment type="subcellular location">
    <subcellularLocation>
        <location evidence="1">Endoplasmic reticulum membrane</location>
        <topology evidence="1">Multi-pass membrane protein</topology>
    </subcellularLocation>
</comment>
<dbReference type="GO" id="GO:0006506">
    <property type="term" value="P:GPI anchor biosynthetic process"/>
    <property type="evidence" value="ECO:0007669"/>
    <property type="project" value="UniProtKB-UniPathway"/>
</dbReference>
<protein>
    <submittedName>
        <fullName evidence="13">GPI transamidase component PIG-S isoform X1</fullName>
    </submittedName>
</protein>
<dbReference type="PANTHER" id="PTHR21072:SF13">
    <property type="entry name" value="GPI TRANSAMIDASE COMPONENT PIG-S"/>
    <property type="match status" value="1"/>
</dbReference>
<keyword evidence="12" id="KW-1185">Reference proteome</keyword>
<keyword evidence="9" id="KW-0325">Glycoprotein</keyword>
<organism evidence="12 13">
    <name type="scientific">Elaeis guineensis var. tenera</name>
    <name type="common">Oil palm</name>
    <dbReference type="NCBI Taxonomy" id="51953"/>
    <lineage>
        <taxon>Eukaryota</taxon>
        <taxon>Viridiplantae</taxon>
        <taxon>Streptophyta</taxon>
        <taxon>Embryophyta</taxon>
        <taxon>Tracheophyta</taxon>
        <taxon>Spermatophyta</taxon>
        <taxon>Magnoliopsida</taxon>
        <taxon>Liliopsida</taxon>
        <taxon>Arecaceae</taxon>
        <taxon>Arecoideae</taxon>
        <taxon>Cocoseae</taxon>
        <taxon>Elaeidinae</taxon>
        <taxon>Elaeis</taxon>
    </lineage>
</organism>
<dbReference type="GO" id="GO:0042765">
    <property type="term" value="C:GPI-anchor transamidase complex"/>
    <property type="evidence" value="ECO:0007669"/>
    <property type="project" value="InterPro"/>
</dbReference>
<dbReference type="InParanoid" id="A0A6I9RJ08"/>
<gene>
    <name evidence="13" type="primary">LOC105049565</name>
</gene>
<dbReference type="GO" id="GO:0016255">
    <property type="term" value="P:attachment of GPI anchor to protein"/>
    <property type="evidence" value="ECO:0007669"/>
    <property type="project" value="InterPro"/>
</dbReference>
<dbReference type="Proteomes" id="UP000504607">
    <property type="component" value="Chromosome 8"/>
</dbReference>
<evidence type="ECO:0000256" key="1">
    <source>
        <dbReference type="ARBA" id="ARBA00004477"/>
    </source>
</evidence>
<evidence type="ECO:0000256" key="6">
    <source>
        <dbReference type="ARBA" id="ARBA00022824"/>
    </source>
</evidence>
<evidence type="ECO:0000256" key="10">
    <source>
        <dbReference type="SAM" id="MobiDB-lite"/>
    </source>
</evidence>
<dbReference type="PANTHER" id="PTHR21072">
    <property type="entry name" value="GPI TRANSAMIDASE COMPONENT PIG-S"/>
    <property type="match status" value="1"/>
</dbReference>
<evidence type="ECO:0000256" key="11">
    <source>
        <dbReference type="SAM" id="Phobius"/>
    </source>
</evidence>
<keyword evidence="4" id="KW-0337">GPI-anchor biosynthesis</keyword>
<dbReference type="FunCoup" id="A0A6I9RJ08">
    <property type="interactions" value="3326"/>
</dbReference>
<evidence type="ECO:0000313" key="12">
    <source>
        <dbReference type="Proteomes" id="UP000504607"/>
    </source>
</evidence>
<sequence>MAEDSGAALNPCPPSAAAADGDSTRRTARPGTKRLLLTLSVLLSFLSGLPFLLKSTEIYRSPLPFRSIDSLSSRLQSDHPTLPCRFQAVLLRPDADRFLADRLGSLISEDLVKRTSNDPVSGGCGKNFSVSVTIDSGAGCVRSSVGAGDACLWRCGVADFSGLGGGDEDVDELLDSALREGSECLGSGGGRVYTVVVIERDVAGEGVQVVVGKHRHAWLVGKVSEPEAVSMIGKIFVEIFMNGGKKAGEIGKAEFMPVGADGSVVLSFSLLNADPSDWVYNWEFQKIEKIMLAPVVEALAPIANITVESQVLYHTPKSSISYWDKKLGSYIFTMRDLPFFVNSNEWHLDTSITAAGQSKVLQFVVYVPSARECPLVLQLPDGETSKTNGFISPMWGGIVVWNPPMCSKDSQRTYLAKNIISTQELQKIFQVFIGQLRLLFGLRSNYLDATEMGISRFLNSERGFTEWELDLLYRHHTCFNLLSCATTLESLSKLVQSLPRMIIMDEIGKQVKFSLEAASLALRNASLGIYDASAVSARKARALAEDAFFHPSIMSISYSSIEHYFAIYMPFFAPVSLHVLLAAIKELKRYKRERAKYLTSADQARAAS</sequence>
<keyword evidence="5 11" id="KW-0812">Transmembrane</keyword>
<reference evidence="13" key="1">
    <citation type="submission" date="2025-08" db="UniProtKB">
        <authorList>
            <consortium name="RefSeq"/>
        </authorList>
    </citation>
    <scope>IDENTIFICATION</scope>
</reference>
<dbReference type="InterPro" id="IPR019540">
    <property type="entry name" value="PtdIno-glycan_biosynth_class_S"/>
</dbReference>
<comment type="similarity">
    <text evidence="3">Belongs to the PIGS family.</text>
</comment>
<evidence type="ECO:0000313" key="13">
    <source>
        <dbReference type="RefSeq" id="XP_010927561.1"/>
    </source>
</evidence>
<evidence type="ECO:0000256" key="4">
    <source>
        <dbReference type="ARBA" id="ARBA00022502"/>
    </source>
</evidence>
<dbReference type="AlphaFoldDB" id="A0A6I9RJ08"/>
<evidence type="ECO:0000256" key="3">
    <source>
        <dbReference type="ARBA" id="ARBA00005316"/>
    </source>
</evidence>
<feature type="region of interest" description="Disordered" evidence="10">
    <location>
        <begin position="1"/>
        <end position="27"/>
    </location>
</feature>
<feature type="transmembrane region" description="Helical" evidence="11">
    <location>
        <begin position="35"/>
        <end position="53"/>
    </location>
</feature>
<evidence type="ECO:0000256" key="5">
    <source>
        <dbReference type="ARBA" id="ARBA00022692"/>
    </source>
</evidence>
<dbReference type="RefSeq" id="XP_010927561.1">
    <property type="nucleotide sequence ID" value="XM_010929259.3"/>
</dbReference>
<proteinExistence type="inferred from homology"/>
<evidence type="ECO:0000256" key="9">
    <source>
        <dbReference type="ARBA" id="ARBA00023180"/>
    </source>
</evidence>
<keyword evidence="7 11" id="KW-1133">Transmembrane helix</keyword>
<name>A0A6I9RJ08_ELAGV</name>
<dbReference type="OrthoDB" id="28748at2759"/>
<keyword evidence="8 11" id="KW-0472">Membrane</keyword>
<evidence type="ECO:0000256" key="7">
    <source>
        <dbReference type="ARBA" id="ARBA00022989"/>
    </source>
</evidence>
<accession>A0A6I9RJ08</accession>
<evidence type="ECO:0000256" key="2">
    <source>
        <dbReference type="ARBA" id="ARBA00004687"/>
    </source>
</evidence>
<dbReference type="UniPathway" id="UPA00196"/>